<evidence type="ECO:0000256" key="17">
    <source>
        <dbReference type="RuleBase" id="RU362117"/>
    </source>
</evidence>
<keyword evidence="3 17" id="KW-0813">Transport</keyword>
<dbReference type="InterPro" id="IPR016174">
    <property type="entry name" value="Di-haem_cyt_TM"/>
</dbReference>
<dbReference type="InterPro" id="IPR005797">
    <property type="entry name" value="Cyt_b/b6_N"/>
</dbReference>
<evidence type="ECO:0000256" key="5">
    <source>
        <dbReference type="ARBA" id="ARBA00022660"/>
    </source>
</evidence>
<dbReference type="Pfam" id="PF00032">
    <property type="entry name" value="Cytochrom_B_C"/>
    <property type="match status" value="1"/>
</dbReference>
<protein>
    <recommendedName>
        <fullName evidence="2 17">Cytochrome b</fullName>
    </recommendedName>
</protein>
<dbReference type="GO" id="GO:0006122">
    <property type="term" value="P:mitochondrial electron transport, ubiquinol to cytochrome c"/>
    <property type="evidence" value="ECO:0007669"/>
    <property type="project" value="TreeGrafter"/>
</dbReference>
<keyword evidence="7 16" id="KW-0479">Metal-binding</keyword>
<evidence type="ECO:0000256" key="9">
    <source>
        <dbReference type="ARBA" id="ARBA00022982"/>
    </source>
</evidence>
<feature type="binding site" description="axial binding residue" evidence="16">
    <location>
        <position position="182"/>
    </location>
    <ligand>
        <name>heme b</name>
        <dbReference type="ChEBI" id="CHEBI:60344"/>
        <label>b562</label>
    </ligand>
    <ligandPart>
        <name>Fe</name>
        <dbReference type="ChEBI" id="CHEBI:18248"/>
    </ligandPart>
</feature>
<keyword evidence="11 16" id="KW-0408">Iron</keyword>
<comment type="cofactor">
    <cofactor evidence="16">
        <name>heme</name>
        <dbReference type="ChEBI" id="CHEBI:30413"/>
    </cofactor>
    <text evidence="16">Binds 2 heme groups non-covalently.</text>
</comment>
<dbReference type="CDD" id="cd00284">
    <property type="entry name" value="Cytochrome_b_N"/>
    <property type="match status" value="1"/>
</dbReference>
<dbReference type="GO" id="GO:0008121">
    <property type="term" value="F:quinol-cytochrome-c reductase activity"/>
    <property type="evidence" value="ECO:0007669"/>
    <property type="project" value="InterPro"/>
</dbReference>
<dbReference type="GeneID" id="63062126"/>
<evidence type="ECO:0000256" key="14">
    <source>
        <dbReference type="ARBA" id="ARBA00061233"/>
    </source>
</evidence>
<dbReference type="SUPFAM" id="SSF81648">
    <property type="entry name" value="a domain/subunit of cytochrome bc1 complex (Ubiquinol-cytochrome c reductase)"/>
    <property type="match status" value="1"/>
</dbReference>
<keyword evidence="5 17" id="KW-0679">Respiratory chain</keyword>
<geneLocation type="mitochondrion" evidence="20"/>
<dbReference type="GO" id="GO:0016491">
    <property type="term" value="F:oxidoreductase activity"/>
    <property type="evidence" value="ECO:0007669"/>
    <property type="project" value="UniProtKB-UniRule"/>
</dbReference>
<gene>
    <name evidence="20" type="primary">cob</name>
    <name evidence="20" type="ORF">CDCH_SybilCave_060</name>
</gene>
<dbReference type="Pfam" id="PF00033">
    <property type="entry name" value="Cytochrome_B"/>
    <property type="match status" value="1"/>
</dbReference>
<evidence type="ECO:0000256" key="15">
    <source>
        <dbReference type="PIRSR" id="PIRSR038885-1"/>
    </source>
</evidence>
<keyword evidence="10 17" id="KW-1133">Transmembrane helix</keyword>
<reference evidence="20" key="1">
    <citation type="journal article" date="2020" name="BMC Evol. Biol.">
        <title>Potential causes and consequences of rapid mitochondrial genome evolution in thermoacidophilic Galdieria (Rhodophyta).</title>
        <authorList>
            <person name="Cho C.H."/>
            <person name="Park S.I."/>
            <person name="Ciniglia C."/>
            <person name="Yang E.C."/>
            <person name="Graf L."/>
            <person name="Bhattacharya D."/>
            <person name="Yoon H.S."/>
        </authorList>
    </citation>
    <scope>NUCLEOTIDE SEQUENCE</scope>
</reference>
<evidence type="ECO:0000259" key="19">
    <source>
        <dbReference type="PROSITE" id="PS51003"/>
    </source>
</evidence>
<dbReference type="SUPFAM" id="SSF81342">
    <property type="entry name" value="Transmembrane di-heme cytochromes"/>
    <property type="match status" value="1"/>
</dbReference>
<dbReference type="CDD" id="cd00290">
    <property type="entry name" value="cytochrome_b_C"/>
    <property type="match status" value="1"/>
</dbReference>
<keyword evidence="4 16" id="KW-0349">Heme</keyword>
<dbReference type="PANTHER" id="PTHR19271">
    <property type="entry name" value="CYTOCHROME B"/>
    <property type="match status" value="1"/>
</dbReference>
<evidence type="ECO:0000256" key="3">
    <source>
        <dbReference type="ARBA" id="ARBA00022448"/>
    </source>
</evidence>
<organism evidence="20">
    <name type="scientific">Cavernulicola chilensis</name>
    <dbReference type="NCBI Taxonomy" id="3028028"/>
    <lineage>
        <taxon>Eukaryota</taxon>
        <taxon>Rhodophyta</taxon>
        <taxon>Bangiophyceae</taxon>
        <taxon>Cavernulicolales</taxon>
        <taxon>Cavernulicolaceae</taxon>
        <taxon>Cavernulicola</taxon>
    </lineage>
</organism>
<keyword evidence="13 17" id="KW-0472">Membrane</keyword>
<evidence type="ECO:0000313" key="20">
    <source>
        <dbReference type="EMBL" id="QNR39798.1"/>
    </source>
</evidence>
<accession>A0A7H0WB69</accession>
<feature type="domain" description="Cytochrome b/b6 C-terminal region profile" evidence="19">
    <location>
        <begin position="210"/>
        <end position="380"/>
    </location>
</feature>
<evidence type="ECO:0000256" key="10">
    <source>
        <dbReference type="ARBA" id="ARBA00022989"/>
    </source>
</evidence>
<dbReference type="PROSITE" id="PS51002">
    <property type="entry name" value="CYTB_NTER"/>
    <property type="match status" value="1"/>
</dbReference>
<proteinExistence type="inferred from homology"/>
<feature type="transmembrane region" description="Helical" evidence="17">
    <location>
        <begin position="350"/>
        <end position="369"/>
    </location>
</feature>
<dbReference type="InterPro" id="IPR005798">
    <property type="entry name" value="Cyt_b/b6_C"/>
</dbReference>
<comment type="subcellular location">
    <subcellularLocation>
        <location evidence="1">Mitochondrion inner membrane</location>
        <topology evidence="1">Multi-pass membrane protein</topology>
    </subcellularLocation>
</comment>
<feature type="domain" description="Cytochrome b/b6 N-terminal region profile" evidence="18">
    <location>
        <begin position="1"/>
        <end position="209"/>
    </location>
</feature>
<dbReference type="InterPro" id="IPR027387">
    <property type="entry name" value="Cytb/b6-like_sf"/>
</dbReference>
<comment type="cofactor">
    <cofactor evidence="17">
        <name>heme b</name>
        <dbReference type="ChEBI" id="CHEBI:60344"/>
    </cofactor>
    <text evidence="17">Binds 2 heme groups non-covalently.</text>
</comment>
<comment type="function">
    <text evidence="17">Component of the ubiquinol-cytochrome c reductase complex (complex III or cytochrome b-c1 complex) that is part of the mitochondrial respiratory chain. The b-c1 complex mediates electron transfer from ubiquinol to cytochrome c. Contributes to the generation of a proton gradient across the mitochondrial membrane that is then used for ATP synthesis.</text>
</comment>
<evidence type="ECO:0000256" key="16">
    <source>
        <dbReference type="PIRSR" id="PIRSR038885-2"/>
    </source>
</evidence>
<feature type="transmembrane region" description="Helical" evidence="17">
    <location>
        <begin position="27"/>
        <end position="54"/>
    </location>
</feature>
<feature type="binding site" evidence="15">
    <location>
        <position position="201"/>
    </location>
    <ligand>
        <name>a ubiquinone</name>
        <dbReference type="ChEBI" id="CHEBI:16389"/>
    </ligand>
</feature>
<feature type="transmembrane region" description="Helical" evidence="17">
    <location>
        <begin position="111"/>
        <end position="133"/>
    </location>
</feature>
<dbReference type="GO" id="GO:0005743">
    <property type="term" value="C:mitochondrial inner membrane"/>
    <property type="evidence" value="ECO:0007669"/>
    <property type="project" value="UniProtKB-SubCell"/>
</dbReference>
<evidence type="ECO:0000256" key="2">
    <source>
        <dbReference type="ARBA" id="ARBA00013531"/>
    </source>
</evidence>
<dbReference type="InterPro" id="IPR048259">
    <property type="entry name" value="Cytochrome_b_N_euk/bac"/>
</dbReference>
<evidence type="ECO:0000256" key="11">
    <source>
        <dbReference type="ARBA" id="ARBA00023004"/>
    </source>
</evidence>
<dbReference type="InterPro" id="IPR036150">
    <property type="entry name" value="Cyt_b/b6_C_sf"/>
</dbReference>
<comment type="similarity">
    <text evidence="14 17">Belongs to the cytochrome b family.</text>
</comment>
<dbReference type="GO" id="GO:0045275">
    <property type="term" value="C:respiratory chain complex III"/>
    <property type="evidence" value="ECO:0007669"/>
    <property type="project" value="InterPro"/>
</dbReference>
<dbReference type="Gene3D" id="1.20.810.10">
    <property type="entry name" value="Cytochrome Bc1 Complex, Chain C"/>
    <property type="match status" value="1"/>
</dbReference>
<dbReference type="AlphaFoldDB" id="A0A7H0WB69"/>
<dbReference type="PROSITE" id="PS51003">
    <property type="entry name" value="CYTB_CTER"/>
    <property type="match status" value="1"/>
</dbReference>
<feature type="binding site" description="axial binding residue" evidence="16">
    <location>
        <position position="81"/>
    </location>
    <ligand>
        <name>heme b</name>
        <dbReference type="ChEBI" id="CHEBI:60344"/>
        <label>b562</label>
    </ligand>
    <ligandPart>
        <name>Fe</name>
        <dbReference type="ChEBI" id="CHEBI:18248"/>
    </ligandPart>
</feature>
<keyword evidence="12 17" id="KW-0496">Mitochondrion</keyword>
<sequence length="403" mass="45667">MRLIKRPVVNILNNHLIDYPTPINIHYAWNFGFLAFVCLAMQILTGVFLAMHYTPHVDLAFYSVEHIMRDVNYGWLLRYAHGNGASMFFIVVYVHIFRGLYYGSYAIPRHITWVVGVAILLLIMGTAFIGYVLPWGQMSLWGATVITNLVSAIPLVGNTIVGWLWGGFSVDNATLNRFFSLHYLLPFIIAAAAFIHMAALHQSGSGNPLGIDSSVDKIPMYPYFIVKDIFGLVLFTLFFSVFIYFLPNVLGHPDNYIEANPMVTPEHIVPEWYFLPLYAILRSIPHKLGGVVAMGFAIVVLAFLPWIHSTEIRSSAFRPLYKMLFWSLVVDVLVLGWIGGKSVEEPYVTIGQIATVYYFVYFLVIIPFLGKLEHFLLNFDAQERKFVRPATRPGHAALLSNSY</sequence>
<evidence type="ECO:0000256" key="1">
    <source>
        <dbReference type="ARBA" id="ARBA00004448"/>
    </source>
</evidence>
<feature type="binding site" description="axial binding residue" evidence="16">
    <location>
        <position position="196"/>
    </location>
    <ligand>
        <name>heme b</name>
        <dbReference type="ChEBI" id="CHEBI:60344"/>
        <label>b566</label>
    </ligand>
    <ligandPart>
        <name>Fe</name>
        <dbReference type="ChEBI" id="CHEBI:18248"/>
    </ligandPart>
</feature>
<dbReference type="InterPro" id="IPR048260">
    <property type="entry name" value="Cytochrome_b_C_euk/bac"/>
</dbReference>
<dbReference type="RefSeq" id="YP_010007649.1">
    <property type="nucleotide sequence ID" value="NC_053319.1"/>
</dbReference>
<feature type="transmembrane region" description="Helical" evidence="17">
    <location>
        <begin position="221"/>
        <end position="246"/>
    </location>
</feature>
<feature type="transmembrane region" description="Helical" evidence="17">
    <location>
        <begin position="145"/>
        <end position="166"/>
    </location>
</feature>
<evidence type="ECO:0000256" key="4">
    <source>
        <dbReference type="ARBA" id="ARBA00022617"/>
    </source>
</evidence>
<feature type="transmembrane region" description="Helical" evidence="17">
    <location>
        <begin position="288"/>
        <end position="307"/>
    </location>
</feature>
<dbReference type="PIRSF" id="PIRSF038885">
    <property type="entry name" value="COB"/>
    <property type="match status" value="1"/>
</dbReference>
<dbReference type="GO" id="GO:0046872">
    <property type="term" value="F:metal ion binding"/>
    <property type="evidence" value="ECO:0007669"/>
    <property type="project" value="UniProtKB-UniRule"/>
</dbReference>
<evidence type="ECO:0000256" key="12">
    <source>
        <dbReference type="ARBA" id="ARBA00023128"/>
    </source>
</evidence>
<dbReference type="InterPro" id="IPR030689">
    <property type="entry name" value="Cytochrome_b"/>
</dbReference>
<evidence type="ECO:0000256" key="7">
    <source>
        <dbReference type="ARBA" id="ARBA00022723"/>
    </source>
</evidence>
<keyword evidence="6 17" id="KW-0812">Transmembrane</keyword>
<dbReference type="PANTHER" id="PTHR19271:SF16">
    <property type="entry name" value="CYTOCHROME B"/>
    <property type="match status" value="1"/>
</dbReference>
<feature type="transmembrane region" description="Helical" evidence="17">
    <location>
        <begin position="178"/>
        <end position="200"/>
    </location>
</feature>
<dbReference type="FunFam" id="1.20.810.10:FF:000002">
    <property type="entry name" value="Cytochrome b"/>
    <property type="match status" value="1"/>
</dbReference>
<feature type="transmembrane region" description="Helical" evidence="17">
    <location>
        <begin position="319"/>
        <end position="338"/>
    </location>
</feature>
<feature type="transmembrane region" description="Helical" evidence="17">
    <location>
        <begin position="75"/>
        <end position="96"/>
    </location>
</feature>
<evidence type="ECO:0000256" key="8">
    <source>
        <dbReference type="ARBA" id="ARBA00022792"/>
    </source>
</evidence>
<dbReference type="EMBL" id="MT270117">
    <property type="protein sequence ID" value="QNR39798.1"/>
    <property type="molecule type" value="Genomic_DNA"/>
</dbReference>
<keyword evidence="9 17" id="KW-0249">Electron transport</keyword>
<name>A0A7H0WB69_9RHOD</name>
<evidence type="ECO:0000256" key="13">
    <source>
        <dbReference type="ARBA" id="ARBA00023136"/>
    </source>
</evidence>
<keyword evidence="8" id="KW-0999">Mitochondrion inner membrane</keyword>
<feature type="binding site" description="axial binding residue" evidence="16">
    <location>
        <position position="95"/>
    </location>
    <ligand>
        <name>heme b</name>
        <dbReference type="ChEBI" id="CHEBI:60344"/>
        <label>b566</label>
    </ligand>
    <ligandPart>
        <name>Fe</name>
        <dbReference type="ChEBI" id="CHEBI:18248"/>
    </ligandPart>
</feature>
<evidence type="ECO:0000259" key="18">
    <source>
        <dbReference type="PROSITE" id="PS51002"/>
    </source>
</evidence>
<evidence type="ECO:0000256" key="6">
    <source>
        <dbReference type="ARBA" id="ARBA00022692"/>
    </source>
</evidence>